<dbReference type="Gene3D" id="1.20.58.530">
    <property type="match status" value="1"/>
</dbReference>
<keyword evidence="6" id="KW-0518">Myosin</keyword>
<evidence type="ECO:0000256" key="6">
    <source>
        <dbReference type="PROSITE-ProRule" id="PRU00782"/>
    </source>
</evidence>
<proteinExistence type="inferred from homology"/>
<keyword evidence="9" id="KW-1185">Reference proteome</keyword>
<keyword evidence="6" id="KW-0505">Motor protein</keyword>
<dbReference type="GO" id="GO:0005524">
    <property type="term" value="F:ATP binding"/>
    <property type="evidence" value="ECO:0007669"/>
    <property type="project" value="UniProtKB-KW"/>
</dbReference>
<comment type="caution">
    <text evidence="6">Lacks conserved residue(s) required for the propagation of feature annotation.</text>
</comment>
<accession>A0A6H5HBX1</accession>
<keyword evidence="2" id="KW-0547">Nucleotide-binding</keyword>
<keyword evidence="3" id="KW-0067">ATP-binding</keyword>
<evidence type="ECO:0000256" key="5">
    <source>
        <dbReference type="ARBA" id="ARBA00023203"/>
    </source>
</evidence>
<dbReference type="InterPro" id="IPR001609">
    <property type="entry name" value="Myosin_head_motor_dom-like"/>
</dbReference>
<dbReference type="OrthoDB" id="6108017at2759"/>
<protein>
    <recommendedName>
        <fullName evidence="7">Myosin motor domain-containing protein</fullName>
    </recommendedName>
</protein>
<dbReference type="Pfam" id="PF00063">
    <property type="entry name" value="Myosin_head"/>
    <property type="match status" value="1"/>
</dbReference>
<keyword evidence="4" id="KW-0175">Coiled coil</keyword>
<name>A0A6H5HBX1_9HEMI</name>
<dbReference type="AlphaFoldDB" id="A0A6H5HBX1"/>
<evidence type="ECO:0000256" key="1">
    <source>
        <dbReference type="ARBA" id="ARBA00008314"/>
    </source>
</evidence>
<dbReference type="EMBL" id="CADCXU010028843">
    <property type="protein sequence ID" value="CAB0015260.1"/>
    <property type="molecule type" value="Genomic_DNA"/>
</dbReference>
<keyword evidence="5 6" id="KW-0009">Actin-binding</keyword>
<dbReference type="GO" id="GO:0000146">
    <property type="term" value="F:microfilament motor activity"/>
    <property type="evidence" value="ECO:0007669"/>
    <property type="project" value="TreeGrafter"/>
</dbReference>
<evidence type="ECO:0000259" key="7">
    <source>
        <dbReference type="PROSITE" id="PS51456"/>
    </source>
</evidence>
<evidence type="ECO:0000256" key="4">
    <source>
        <dbReference type="ARBA" id="ARBA00023054"/>
    </source>
</evidence>
<dbReference type="SUPFAM" id="SSF52540">
    <property type="entry name" value="P-loop containing nucleoside triphosphate hydrolases"/>
    <property type="match status" value="1"/>
</dbReference>
<dbReference type="PANTHER" id="PTHR13140">
    <property type="entry name" value="MYOSIN"/>
    <property type="match status" value="1"/>
</dbReference>
<dbReference type="Proteomes" id="UP000479000">
    <property type="component" value="Unassembled WGS sequence"/>
</dbReference>
<organism evidence="8 9">
    <name type="scientific">Nesidiocoris tenuis</name>
    <dbReference type="NCBI Taxonomy" id="355587"/>
    <lineage>
        <taxon>Eukaryota</taxon>
        <taxon>Metazoa</taxon>
        <taxon>Ecdysozoa</taxon>
        <taxon>Arthropoda</taxon>
        <taxon>Hexapoda</taxon>
        <taxon>Insecta</taxon>
        <taxon>Pterygota</taxon>
        <taxon>Neoptera</taxon>
        <taxon>Paraneoptera</taxon>
        <taxon>Hemiptera</taxon>
        <taxon>Heteroptera</taxon>
        <taxon>Panheteroptera</taxon>
        <taxon>Cimicomorpha</taxon>
        <taxon>Miridae</taxon>
        <taxon>Dicyphina</taxon>
        <taxon>Nesidiocoris</taxon>
    </lineage>
</organism>
<dbReference type="PROSITE" id="PS51456">
    <property type="entry name" value="MYOSIN_MOTOR"/>
    <property type="match status" value="1"/>
</dbReference>
<dbReference type="PANTHER" id="PTHR13140:SF857">
    <property type="entry name" value="MYOSIN-11"/>
    <property type="match status" value="1"/>
</dbReference>
<dbReference type="GO" id="GO:0051015">
    <property type="term" value="F:actin filament binding"/>
    <property type="evidence" value="ECO:0007669"/>
    <property type="project" value="TreeGrafter"/>
</dbReference>
<gene>
    <name evidence="8" type="ORF">NTEN_LOCUS19604</name>
</gene>
<feature type="domain" description="Myosin motor" evidence="7">
    <location>
        <begin position="1"/>
        <end position="54"/>
    </location>
</feature>
<dbReference type="InterPro" id="IPR027417">
    <property type="entry name" value="P-loop_NTPase"/>
</dbReference>
<dbReference type="GO" id="GO:0016459">
    <property type="term" value="C:myosin complex"/>
    <property type="evidence" value="ECO:0007669"/>
    <property type="project" value="UniProtKB-KW"/>
</dbReference>
<reference evidence="8 9" key="1">
    <citation type="submission" date="2020-02" db="EMBL/GenBank/DDBJ databases">
        <authorList>
            <person name="Ferguson B K."/>
        </authorList>
    </citation>
    <scope>NUCLEOTIDE SEQUENCE [LARGE SCALE GENOMIC DNA]</scope>
</reference>
<dbReference type="GO" id="GO:0007015">
    <property type="term" value="P:actin filament organization"/>
    <property type="evidence" value="ECO:0007669"/>
    <property type="project" value="TreeGrafter"/>
</dbReference>
<evidence type="ECO:0000256" key="2">
    <source>
        <dbReference type="ARBA" id="ARBA00022741"/>
    </source>
</evidence>
<comment type="similarity">
    <text evidence="1 6">Belongs to the TRAFAC class myosin-kinesin ATPase superfamily. Myosin family.</text>
</comment>
<sequence length="54" mass="6069">MGVMALLDEECWFPKATDKTFVEKLVSAHSVHPKFVKTDFRGVADFAIVHYAGK</sequence>
<dbReference type="GO" id="GO:0016020">
    <property type="term" value="C:membrane"/>
    <property type="evidence" value="ECO:0007669"/>
    <property type="project" value="TreeGrafter"/>
</dbReference>
<evidence type="ECO:0000256" key="3">
    <source>
        <dbReference type="ARBA" id="ARBA00022840"/>
    </source>
</evidence>
<evidence type="ECO:0000313" key="8">
    <source>
        <dbReference type="EMBL" id="CAB0015260.1"/>
    </source>
</evidence>
<feature type="non-terminal residue" evidence="8">
    <location>
        <position position="54"/>
    </location>
</feature>
<dbReference type="GO" id="GO:0005737">
    <property type="term" value="C:cytoplasm"/>
    <property type="evidence" value="ECO:0007669"/>
    <property type="project" value="TreeGrafter"/>
</dbReference>
<evidence type="ECO:0000313" key="9">
    <source>
        <dbReference type="Proteomes" id="UP000479000"/>
    </source>
</evidence>